<evidence type="ECO:0000313" key="3">
    <source>
        <dbReference type="Proteomes" id="UP000006729"/>
    </source>
</evidence>
<evidence type="ECO:0000256" key="1">
    <source>
        <dbReference type="SAM" id="Phobius"/>
    </source>
</evidence>
<gene>
    <name evidence="2" type="ORF">POPTR_006G243800</name>
</gene>
<accession>A0A2K2A7K5</accession>
<keyword evidence="1" id="KW-0812">Transmembrane</keyword>
<organism evidence="2 3">
    <name type="scientific">Populus trichocarpa</name>
    <name type="common">Western balsam poplar</name>
    <name type="synonym">Populus balsamifera subsp. trichocarpa</name>
    <dbReference type="NCBI Taxonomy" id="3694"/>
    <lineage>
        <taxon>Eukaryota</taxon>
        <taxon>Viridiplantae</taxon>
        <taxon>Streptophyta</taxon>
        <taxon>Embryophyta</taxon>
        <taxon>Tracheophyta</taxon>
        <taxon>Spermatophyta</taxon>
        <taxon>Magnoliopsida</taxon>
        <taxon>eudicotyledons</taxon>
        <taxon>Gunneridae</taxon>
        <taxon>Pentapetalae</taxon>
        <taxon>rosids</taxon>
        <taxon>fabids</taxon>
        <taxon>Malpighiales</taxon>
        <taxon>Salicaceae</taxon>
        <taxon>Saliceae</taxon>
        <taxon>Populus</taxon>
    </lineage>
</organism>
<feature type="transmembrane region" description="Helical" evidence="1">
    <location>
        <begin position="235"/>
        <end position="258"/>
    </location>
</feature>
<dbReference type="EMBL" id="CM009295">
    <property type="protein sequence ID" value="PNT33518.1"/>
    <property type="molecule type" value="Genomic_DNA"/>
</dbReference>
<protein>
    <submittedName>
        <fullName evidence="2">Uncharacterized protein</fullName>
    </submittedName>
</protein>
<dbReference type="InParanoid" id="A0A2K2A7K5"/>
<dbReference type="Proteomes" id="UP000006729">
    <property type="component" value="Chromosome 6"/>
</dbReference>
<name>A0A2K2A7K5_POPTR</name>
<reference evidence="2 3" key="1">
    <citation type="journal article" date="2006" name="Science">
        <title>The genome of black cottonwood, Populus trichocarpa (Torr. &amp; Gray).</title>
        <authorList>
            <person name="Tuskan G.A."/>
            <person name="Difazio S."/>
            <person name="Jansson S."/>
            <person name="Bohlmann J."/>
            <person name="Grigoriev I."/>
            <person name="Hellsten U."/>
            <person name="Putnam N."/>
            <person name="Ralph S."/>
            <person name="Rombauts S."/>
            <person name="Salamov A."/>
            <person name="Schein J."/>
            <person name="Sterck L."/>
            <person name="Aerts A."/>
            <person name="Bhalerao R.R."/>
            <person name="Bhalerao R.P."/>
            <person name="Blaudez D."/>
            <person name="Boerjan W."/>
            <person name="Brun A."/>
            <person name="Brunner A."/>
            <person name="Busov V."/>
            <person name="Campbell M."/>
            <person name="Carlson J."/>
            <person name="Chalot M."/>
            <person name="Chapman J."/>
            <person name="Chen G.L."/>
            <person name="Cooper D."/>
            <person name="Coutinho P.M."/>
            <person name="Couturier J."/>
            <person name="Covert S."/>
            <person name="Cronk Q."/>
            <person name="Cunningham R."/>
            <person name="Davis J."/>
            <person name="Degroeve S."/>
            <person name="Dejardin A."/>
            <person name="Depamphilis C."/>
            <person name="Detter J."/>
            <person name="Dirks B."/>
            <person name="Dubchak I."/>
            <person name="Duplessis S."/>
            <person name="Ehlting J."/>
            <person name="Ellis B."/>
            <person name="Gendler K."/>
            <person name="Goodstein D."/>
            <person name="Gribskov M."/>
            <person name="Grimwood J."/>
            <person name="Groover A."/>
            <person name="Gunter L."/>
            <person name="Hamberger B."/>
            <person name="Heinze B."/>
            <person name="Helariutta Y."/>
            <person name="Henrissat B."/>
            <person name="Holligan D."/>
            <person name="Holt R."/>
            <person name="Huang W."/>
            <person name="Islam-Faridi N."/>
            <person name="Jones S."/>
            <person name="Jones-Rhoades M."/>
            <person name="Jorgensen R."/>
            <person name="Joshi C."/>
            <person name="Kangasjarvi J."/>
            <person name="Karlsson J."/>
            <person name="Kelleher C."/>
            <person name="Kirkpatrick R."/>
            <person name="Kirst M."/>
            <person name="Kohler A."/>
            <person name="Kalluri U."/>
            <person name="Larimer F."/>
            <person name="Leebens-Mack J."/>
            <person name="Leple J.C."/>
            <person name="Locascio P."/>
            <person name="Lou Y."/>
            <person name="Lucas S."/>
            <person name="Martin F."/>
            <person name="Montanini B."/>
            <person name="Napoli C."/>
            <person name="Nelson D.R."/>
            <person name="Nelson C."/>
            <person name="Nieminen K."/>
            <person name="Nilsson O."/>
            <person name="Pereda V."/>
            <person name="Peter G."/>
            <person name="Philippe R."/>
            <person name="Pilate G."/>
            <person name="Poliakov A."/>
            <person name="Razumovskaya J."/>
            <person name="Richardson P."/>
            <person name="Rinaldi C."/>
            <person name="Ritland K."/>
            <person name="Rouze P."/>
            <person name="Ryaboy D."/>
            <person name="Schmutz J."/>
            <person name="Schrader J."/>
            <person name="Segerman B."/>
            <person name="Shin H."/>
            <person name="Siddiqui A."/>
            <person name="Sterky F."/>
            <person name="Terry A."/>
            <person name="Tsai C.J."/>
            <person name="Uberbacher E."/>
            <person name="Unneberg P."/>
            <person name="Vahala J."/>
            <person name="Wall K."/>
            <person name="Wessler S."/>
            <person name="Yang G."/>
            <person name="Yin T."/>
            <person name="Douglas C."/>
            <person name="Marra M."/>
            <person name="Sandberg G."/>
            <person name="Van de Peer Y."/>
            <person name="Rokhsar D."/>
        </authorList>
    </citation>
    <scope>NUCLEOTIDE SEQUENCE [LARGE SCALE GENOMIC DNA]</scope>
    <source>
        <strain evidence="3">cv. Nisqually</strain>
    </source>
</reference>
<evidence type="ECO:0000313" key="2">
    <source>
        <dbReference type="EMBL" id="PNT33518.1"/>
    </source>
</evidence>
<dbReference type="AlphaFoldDB" id="A0A2K2A7K5"/>
<sequence length="281" mass="31333">MQQGSYLNLNFKFQYCLRKLLRILVVTIQVYDEPVEVDPSLINKAALLLQMSMENAAALLVWLLILQVLGKLEPIAIPSSNMPHAKQLLKYSLVLEKEVSMLFGNIIQFLAHLISIPRDKPVHRRCFGSSMLTLSMVSIIDTNMPASGRPGLIRAYMIKNAMKSQRQVTQGNGNPYQSCTSIVMSAQSGCCLHPNDTMFGITKGIISPSNSSYELQSQPTFLKSTNLIDMVIAHVVGRAISVLFMLVICILSSAYMFLAGLNRSLDEVRWRIPSRNLLLSI</sequence>
<keyword evidence="1" id="KW-0472">Membrane</keyword>
<proteinExistence type="predicted"/>
<keyword evidence="1" id="KW-1133">Transmembrane helix</keyword>
<keyword evidence="3" id="KW-1185">Reference proteome</keyword>